<dbReference type="SUPFAM" id="SSF48371">
    <property type="entry name" value="ARM repeat"/>
    <property type="match status" value="1"/>
</dbReference>
<dbReference type="PANTHER" id="PTHR23120">
    <property type="entry name" value="MAESTRO-RELATED HEAT DOMAIN-CONTAINING"/>
    <property type="match status" value="1"/>
</dbReference>
<name>A0A8D0XJA4_PIG</name>
<organism evidence="4 5">
    <name type="scientific">Sus scrofa</name>
    <name type="common">Pig</name>
    <dbReference type="NCBI Taxonomy" id="9823"/>
    <lineage>
        <taxon>Eukaryota</taxon>
        <taxon>Metazoa</taxon>
        <taxon>Chordata</taxon>
        <taxon>Craniata</taxon>
        <taxon>Vertebrata</taxon>
        <taxon>Euteleostomi</taxon>
        <taxon>Mammalia</taxon>
        <taxon>Eutheria</taxon>
        <taxon>Laurasiatheria</taxon>
        <taxon>Artiodactyla</taxon>
        <taxon>Suina</taxon>
        <taxon>Suidae</taxon>
        <taxon>Sus</taxon>
    </lineage>
</organism>
<dbReference type="Pfam" id="PF23227">
    <property type="entry name" value="HEAT_MROH2B_C"/>
    <property type="match status" value="2"/>
</dbReference>
<dbReference type="InterPro" id="IPR016024">
    <property type="entry name" value="ARM-type_fold"/>
</dbReference>
<dbReference type="Ensembl" id="ENSSSCT00030080669.1">
    <property type="protein sequence ID" value="ENSSSCP00030036990.1"/>
    <property type="gene ID" value="ENSSSCG00030057804.1"/>
</dbReference>
<feature type="domain" description="Maestro-like HEAT-repeats" evidence="2">
    <location>
        <begin position="238"/>
        <end position="358"/>
    </location>
</feature>
<dbReference type="InterPro" id="IPR011989">
    <property type="entry name" value="ARM-like"/>
</dbReference>
<evidence type="ECO:0000313" key="5">
    <source>
        <dbReference type="Proteomes" id="UP000694570"/>
    </source>
</evidence>
<keyword evidence="1" id="KW-0677">Repeat</keyword>
<evidence type="ECO:0000259" key="2">
    <source>
        <dbReference type="Pfam" id="PF21047"/>
    </source>
</evidence>
<dbReference type="Proteomes" id="UP000694570">
    <property type="component" value="Unplaced"/>
</dbReference>
<dbReference type="InterPro" id="IPR045206">
    <property type="entry name" value="Maestro_heat-like_prot"/>
</dbReference>
<feature type="domain" description="Maestro/Maestro-like HEAT-repeats" evidence="3">
    <location>
        <begin position="731"/>
        <end position="842"/>
    </location>
</feature>
<accession>A0A8D0XJA4</accession>
<dbReference type="InterPro" id="IPR055406">
    <property type="entry name" value="HEAT_Maestro"/>
</dbReference>
<sequence>SEREAYEFIVDFLEQEQEQLDKLKFLRAVSMLSGAVHAQADGTMDDFVPKAVLAKKIEAFILEEPLEVLVGPLRQQAMLCIVALRFLLCHFCWPPSLLHCTSPTCQTIQALDDMVQALMMENAGPSMVMLQSFLEIILPWLVESEKVHEQTRALGTISRMLRSICSFPELSHVAEFSMSGKLMGTLGLFCMNSNYEISMGASEALHYLFKVLVLHRSKWLEAGPDASQTAWGRFPPQSFQKYLTPEERADVLVVSMGALTSTSRHDAQAASEMLRMILKFSLPEIGKVPEIVTFIYLHINSITEATAQETVKKILHLLARTYTDEVILTLFKIDDQSQRGARKPWEILASFPKGYEVIMEYLLQRLSPQPESRGDGDAGPALRPLQATRAIHELLLEPSRKMEMQAFYSPLFMALLFQISTLLVEGAAEAFQDQQHVTEWVDPISSTVEALKVLMRSTGYSDLVSYIQKLRGWELLTSPERHHEGVALLARSMTYKWDPGFKVVGDFSFRPIISYLLGVLVQLLWSPDMAAIVDEVTLRMLASWFQCKEPAVVKLLLRAVEILAMHGNMVSRPWADSQGSPRDEAWNGAEGAGCPLSSPFPLRALQPYVLNCCYSEDSGIVAETFKMLKCLVEQLTWEHSSAFLIQLAFTLGPFLEEESELLRLMAFESYGALLAKVSRRVLVFPLRHQVFNLLILLVLHLEDVNVSVAQVRPEVQPQLSLSPPPLLSLQIARPALCHTATVLRWSKLKVIFAEKDTWTILRALLKKEASKALWFLKQSVTLFRSPQAPIRQAAVWFAGQILQTLSDAEAREVEEAFTALRDMQEDPDPAVSCLAVQTFYVLEAKEKRPVASSTSCFCIRRP</sequence>
<feature type="domain" description="Maestro/Maestro-like HEAT-repeats" evidence="3">
    <location>
        <begin position="603"/>
        <end position="710"/>
    </location>
</feature>
<dbReference type="AlphaFoldDB" id="A0A8D0XJA4"/>
<reference evidence="4" key="1">
    <citation type="submission" date="2025-08" db="UniProtKB">
        <authorList>
            <consortium name="Ensembl"/>
        </authorList>
    </citation>
    <scope>IDENTIFICATION</scope>
</reference>
<dbReference type="Pfam" id="PF21047">
    <property type="entry name" value="HEAT_Maestro"/>
    <property type="match status" value="2"/>
</dbReference>
<dbReference type="PANTHER" id="PTHR23120:SF42">
    <property type="entry name" value="MAESTRO HEAT-LIKE REPEAT FAMILY MEMBER 3"/>
    <property type="match status" value="1"/>
</dbReference>
<evidence type="ECO:0000259" key="3">
    <source>
        <dbReference type="Pfam" id="PF23227"/>
    </source>
</evidence>
<dbReference type="Gene3D" id="1.25.10.10">
    <property type="entry name" value="Leucine-rich Repeat Variant"/>
    <property type="match status" value="1"/>
</dbReference>
<feature type="domain" description="Maestro-like HEAT-repeats" evidence="2">
    <location>
        <begin position="148"/>
        <end position="216"/>
    </location>
</feature>
<evidence type="ECO:0000256" key="1">
    <source>
        <dbReference type="ARBA" id="ARBA00022737"/>
    </source>
</evidence>
<dbReference type="InterPro" id="IPR048465">
    <property type="entry name" value="Maestro-like_HEAT"/>
</dbReference>
<evidence type="ECO:0008006" key="6">
    <source>
        <dbReference type="Google" id="ProtNLM"/>
    </source>
</evidence>
<proteinExistence type="predicted"/>
<evidence type="ECO:0000313" key="4">
    <source>
        <dbReference type="Ensembl" id="ENSSSCP00030036990.1"/>
    </source>
</evidence>
<protein>
    <recommendedName>
        <fullName evidence="6">Maestro heat like repeat family member 7</fullName>
    </recommendedName>
</protein>